<protein>
    <submittedName>
        <fullName evidence="1">Uncharacterized protein</fullName>
    </submittedName>
</protein>
<proteinExistence type="predicted"/>
<accession>A0A4V3D6T6</accession>
<reference evidence="1 2" key="1">
    <citation type="submission" date="2019-03" db="EMBL/GenBank/DDBJ databases">
        <title>Genomic Encyclopedia of Type Strains, Phase IV (KMG-IV): sequencing the most valuable type-strain genomes for metagenomic binning, comparative biology and taxonomic classification.</title>
        <authorList>
            <person name="Goeker M."/>
        </authorList>
    </citation>
    <scope>NUCLEOTIDE SEQUENCE [LARGE SCALE GENOMIC DNA]</scope>
    <source>
        <strain evidence="1 2">DSM 19605</strain>
    </source>
</reference>
<dbReference type="AlphaFoldDB" id="A0A4V3D6T6"/>
<keyword evidence="2" id="KW-1185">Reference proteome</keyword>
<dbReference type="EMBL" id="SNYL01000001">
    <property type="protein sequence ID" value="TDQ45187.1"/>
    <property type="molecule type" value="Genomic_DNA"/>
</dbReference>
<dbReference type="Proteomes" id="UP000295510">
    <property type="component" value="Unassembled WGS sequence"/>
</dbReference>
<sequence>MRSQVIVSWGDARRYTFDLEEVQPMPHDMARTWLDQQFTDLGCEPLRLTGKVLLADKVVAIAQAVGESRFAEEAYRPWAQVFAKAVSAMLAKPVVRIDVPSLTVSY</sequence>
<comment type="caution">
    <text evidence="1">The sequence shown here is derived from an EMBL/GenBank/DDBJ whole genome shotgun (WGS) entry which is preliminary data.</text>
</comment>
<gene>
    <name evidence="1" type="ORF">DFR43_10188</name>
</gene>
<name>A0A4V3D6T6_9BURK</name>
<evidence type="ECO:0000313" key="1">
    <source>
        <dbReference type="EMBL" id="TDQ45187.1"/>
    </source>
</evidence>
<dbReference type="OrthoDB" id="5297048at2"/>
<organism evidence="1 2">
    <name type="scientific">Tepidicella xavieri</name>
    <dbReference type="NCBI Taxonomy" id="360241"/>
    <lineage>
        <taxon>Bacteria</taxon>
        <taxon>Pseudomonadati</taxon>
        <taxon>Pseudomonadota</taxon>
        <taxon>Betaproteobacteria</taxon>
        <taxon>Burkholderiales</taxon>
        <taxon>Tepidicella</taxon>
    </lineage>
</organism>
<dbReference type="RefSeq" id="WP_133595395.1">
    <property type="nucleotide sequence ID" value="NZ_SNYL01000001.1"/>
</dbReference>
<evidence type="ECO:0000313" key="2">
    <source>
        <dbReference type="Proteomes" id="UP000295510"/>
    </source>
</evidence>